<dbReference type="Gene3D" id="1.20.1440.130">
    <property type="entry name" value="VKOR domain"/>
    <property type="match status" value="1"/>
</dbReference>
<dbReference type="CDD" id="cd12917">
    <property type="entry name" value="VKOR_euk"/>
    <property type="match status" value="1"/>
</dbReference>
<dbReference type="Pfam" id="PF07884">
    <property type="entry name" value="VKOR"/>
    <property type="match status" value="1"/>
</dbReference>
<evidence type="ECO:0000313" key="15">
    <source>
        <dbReference type="Proteomes" id="UP000078540"/>
    </source>
</evidence>
<protein>
    <recommendedName>
        <fullName evidence="3">vitamin-K-epoxide reductase (warfarin-sensitive)</fullName>
        <ecNumber evidence="3">1.17.4.4</ecNumber>
    </recommendedName>
</protein>
<evidence type="ECO:0000256" key="7">
    <source>
        <dbReference type="ARBA" id="ARBA00022989"/>
    </source>
</evidence>
<dbReference type="AlphaFoldDB" id="A0A195BRT0"/>
<dbReference type="InterPro" id="IPR042406">
    <property type="entry name" value="VKORC1/VKORC1L1"/>
</dbReference>
<feature type="transmembrane region" description="Helical" evidence="12">
    <location>
        <begin position="82"/>
        <end position="101"/>
    </location>
</feature>
<feature type="transmembrane region" description="Helical" evidence="12">
    <location>
        <begin position="107"/>
        <end position="126"/>
    </location>
</feature>
<organism evidence="14 15">
    <name type="scientific">Atta colombica</name>
    <dbReference type="NCBI Taxonomy" id="520822"/>
    <lineage>
        <taxon>Eukaryota</taxon>
        <taxon>Metazoa</taxon>
        <taxon>Ecdysozoa</taxon>
        <taxon>Arthropoda</taxon>
        <taxon>Hexapoda</taxon>
        <taxon>Insecta</taxon>
        <taxon>Pterygota</taxon>
        <taxon>Neoptera</taxon>
        <taxon>Endopterygota</taxon>
        <taxon>Hymenoptera</taxon>
        <taxon>Apocrita</taxon>
        <taxon>Aculeata</taxon>
        <taxon>Formicoidea</taxon>
        <taxon>Formicidae</taxon>
        <taxon>Myrmicinae</taxon>
        <taxon>Atta</taxon>
    </lineage>
</organism>
<dbReference type="PANTHER" id="PTHR14519:SF8">
    <property type="entry name" value="VITAMIN K EPOXIDE REDUCTASE COMPLEX SUBUNIT 1"/>
    <property type="match status" value="1"/>
</dbReference>
<dbReference type="GO" id="GO:0042373">
    <property type="term" value="P:vitamin K metabolic process"/>
    <property type="evidence" value="ECO:0007669"/>
    <property type="project" value="InterPro"/>
</dbReference>
<evidence type="ECO:0000256" key="2">
    <source>
        <dbReference type="ARBA" id="ARBA00006214"/>
    </source>
</evidence>
<evidence type="ECO:0000256" key="3">
    <source>
        <dbReference type="ARBA" id="ARBA00012278"/>
    </source>
</evidence>
<evidence type="ECO:0000256" key="10">
    <source>
        <dbReference type="ARBA" id="ARBA00023157"/>
    </source>
</evidence>
<dbReference type="STRING" id="520822.A0A195BRT0"/>
<dbReference type="InterPro" id="IPR012932">
    <property type="entry name" value="VKOR"/>
</dbReference>
<keyword evidence="10" id="KW-1015">Disulfide bond</keyword>
<feature type="transmembrane region" description="Helical" evidence="12">
    <location>
        <begin position="12"/>
        <end position="31"/>
    </location>
</feature>
<evidence type="ECO:0000256" key="5">
    <source>
        <dbReference type="ARBA" id="ARBA00022719"/>
    </source>
</evidence>
<keyword evidence="9 12" id="KW-0472">Membrane</keyword>
<dbReference type="GO" id="GO:0005789">
    <property type="term" value="C:endoplasmic reticulum membrane"/>
    <property type="evidence" value="ECO:0007669"/>
    <property type="project" value="UniProtKB-SubCell"/>
</dbReference>
<evidence type="ECO:0000256" key="1">
    <source>
        <dbReference type="ARBA" id="ARBA00004477"/>
    </source>
</evidence>
<comment type="subcellular location">
    <subcellularLocation>
        <location evidence="1">Endoplasmic reticulum membrane</location>
        <topology evidence="1">Multi-pass membrane protein</topology>
    </subcellularLocation>
</comment>
<dbReference type="EMBL" id="KQ976424">
    <property type="protein sequence ID" value="KYM88659.1"/>
    <property type="molecule type" value="Genomic_DNA"/>
</dbReference>
<dbReference type="GO" id="GO:0047057">
    <property type="term" value="F:vitamin-K-epoxide reductase (warfarin-sensitive) activity"/>
    <property type="evidence" value="ECO:0007669"/>
    <property type="project" value="UniProtKB-EC"/>
</dbReference>
<keyword evidence="7 12" id="KW-1133">Transmembrane helix</keyword>
<keyword evidence="4 12" id="KW-0812">Transmembrane</keyword>
<dbReference type="GO" id="GO:0048038">
    <property type="term" value="F:quinone binding"/>
    <property type="evidence" value="ECO:0007669"/>
    <property type="project" value="UniProtKB-KW"/>
</dbReference>
<sequence>MTGVGNCAFQKFNAGIVLMCVFGLIFSYYAYTVEVKKDQDDSYQPLCDISEHISCTKVFMTEYGKGFGLFPKDSVFHIRNPIYGLIFYTLVAILSMINNYTFSAATVILGIISNILSIYLSHILYLYRDICVVCISTYITNAMITSLLLRLMLARIPGLFNGGVSSRRLRCKLEVYGTRVGASTPFLLASTLKLLLRDSDDLYVRSGFGGA</sequence>
<keyword evidence="6" id="KW-0256">Endoplasmic reticulum</keyword>
<dbReference type="InterPro" id="IPR038354">
    <property type="entry name" value="VKOR_sf"/>
</dbReference>
<dbReference type="SMART" id="SM00756">
    <property type="entry name" value="VKc"/>
    <property type="match status" value="1"/>
</dbReference>
<gene>
    <name evidence="14" type="ORF">ALC53_03144</name>
</gene>
<accession>A0A195BRT0</accession>
<comment type="similarity">
    <text evidence="2">Belongs to the VKOR family.</text>
</comment>
<keyword evidence="5" id="KW-0874">Quinone</keyword>
<keyword evidence="8" id="KW-0560">Oxidoreductase</keyword>
<dbReference type="Proteomes" id="UP000078540">
    <property type="component" value="Unassembled WGS sequence"/>
</dbReference>
<evidence type="ECO:0000256" key="6">
    <source>
        <dbReference type="ARBA" id="ARBA00022824"/>
    </source>
</evidence>
<feature type="transmembrane region" description="Helical" evidence="12">
    <location>
        <begin position="138"/>
        <end position="156"/>
    </location>
</feature>
<proteinExistence type="inferred from homology"/>
<keyword evidence="15" id="KW-1185">Reference proteome</keyword>
<feature type="domain" description="Vitamin K epoxide reductase" evidence="13">
    <location>
        <begin position="9"/>
        <end position="154"/>
    </location>
</feature>
<keyword evidence="11" id="KW-0676">Redox-active center</keyword>
<name>A0A195BRT0_9HYME</name>
<evidence type="ECO:0000256" key="8">
    <source>
        <dbReference type="ARBA" id="ARBA00023002"/>
    </source>
</evidence>
<reference evidence="14 15" key="1">
    <citation type="submission" date="2015-09" db="EMBL/GenBank/DDBJ databases">
        <title>Atta colombica WGS genome.</title>
        <authorList>
            <person name="Nygaard S."/>
            <person name="Hu H."/>
            <person name="Boomsma J."/>
            <person name="Zhang G."/>
        </authorList>
    </citation>
    <scope>NUCLEOTIDE SEQUENCE [LARGE SCALE GENOMIC DNA]</scope>
    <source>
        <strain evidence="14">Treedump-2</strain>
        <tissue evidence="14">Whole body</tissue>
    </source>
</reference>
<dbReference type="EC" id="1.17.4.4" evidence="3"/>
<evidence type="ECO:0000256" key="9">
    <source>
        <dbReference type="ARBA" id="ARBA00023136"/>
    </source>
</evidence>
<evidence type="ECO:0000259" key="13">
    <source>
        <dbReference type="SMART" id="SM00756"/>
    </source>
</evidence>
<dbReference type="PANTHER" id="PTHR14519">
    <property type="entry name" value="VITAMIN K EPOXIDE REDUCTASE COMPLEX, SUBUNIT 1"/>
    <property type="match status" value="1"/>
</dbReference>
<evidence type="ECO:0000256" key="11">
    <source>
        <dbReference type="ARBA" id="ARBA00023284"/>
    </source>
</evidence>
<evidence type="ECO:0000256" key="12">
    <source>
        <dbReference type="SAM" id="Phobius"/>
    </source>
</evidence>
<evidence type="ECO:0000256" key="4">
    <source>
        <dbReference type="ARBA" id="ARBA00022692"/>
    </source>
</evidence>
<evidence type="ECO:0000313" key="14">
    <source>
        <dbReference type="EMBL" id="KYM88659.1"/>
    </source>
</evidence>